<sequence length="59" mass="6476">MPSGEAQLIRYDCNQICCPKFSTNGLSYSGSGMHPQGVELPLFKLELTPIPSKNSHLCH</sequence>
<accession>F0WES6</accession>
<dbReference type="EMBL" id="FR824122">
    <property type="protein sequence ID" value="CCA19708.1"/>
    <property type="molecule type" value="Genomic_DNA"/>
</dbReference>
<reference evidence="1" key="2">
    <citation type="submission" date="2011-02" db="EMBL/GenBank/DDBJ databases">
        <authorList>
            <person name="MacLean D."/>
        </authorList>
    </citation>
    <scope>NUCLEOTIDE SEQUENCE</scope>
</reference>
<gene>
    <name evidence="1" type="primary">AlNc14C77G5126</name>
    <name evidence="1" type="ORF">ALNC14_058510</name>
</gene>
<dbReference type="HOGENOM" id="CLU_2965662_0_0_1"/>
<name>F0WES6_9STRA</name>
<protein>
    <submittedName>
        <fullName evidence="1">AlNc14C77G5126 protein</fullName>
    </submittedName>
</protein>
<reference evidence="1" key="1">
    <citation type="journal article" date="2011" name="PLoS Biol.">
        <title>Gene gain and loss during evolution of obligate parasitism in the white rust pathogen of Arabidopsis thaliana.</title>
        <authorList>
            <person name="Kemen E."/>
            <person name="Gardiner A."/>
            <person name="Schultz-Larsen T."/>
            <person name="Kemen A.C."/>
            <person name="Balmuth A.L."/>
            <person name="Robert-Seilaniantz A."/>
            <person name="Bailey K."/>
            <person name="Holub E."/>
            <person name="Studholme D.J."/>
            <person name="Maclean D."/>
            <person name="Jones J.D."/>
        </authorList>
    </citation>
    <scope>NUCLEOTIDE SEQUENCE</scope>
</reference>
<dbReference type="AlphaFoldDB" id="F0WES6"/>
<proteinExistence type="predicted"/>
<evidence type="ECO:0000313" key="1">
    <source>
        <dbReference type="EMBL" id="CCA19708.1"/>
    </source>
</evidence>
<organism evidence="1">
    <name type="scientific">Albugo laibachii Nc14</name>
    <dbReference type="NCBI Taxonomy" id="890382"/>
    <lineage>
        <taxon>Eukaryota</taxon>
        <taxon>Sar</taxon>
        <taxon>Stramenopiles</taxon>
        <taxon>Oomycota</taxon>
        <taxon>Peronosporomycetes</taxon>
        <taxon>Albuginales</taxon>
        <taxon>Albuginaceae</taxon>
        <taxon>Albugo</taxon>
    </lineage>
</organism>